<evidence type="ECO:0000256" key="1">
    <source>
        <dbReference type="SAM" id="Phobius"/>
    </source>
</evidence>
<sequence>MKLNGTRSPTGASTFLHVLLSVHASTPQPADLQPAHSCMSNKLVVRLIEKKSVDTMGDPLSASSDLRRRGITHKLAMETFPLRLFRILGLAPYQQTGSAVTSTRWLRWYSVCVTLTSTIGCMWLLLYYASTLIMYPTKARMALAEVICVAMVISTAFGAALIRLYTVRRQYPLLHRVLTDPAILNEMPMTSSKALIIFYLDMATTVSIIILSLSVRGPLSPWVTSLHFFMVAEKLLETAELSLFMFTLDTLRRNYKHLNEEFTSLKQAKEKRKDITDFIVQLCFLIDKYIVDKLL</sequence>
<dbReference type="KEGG" id="tpal:117639465"/>
<keyword evidence="3" id="KW-1185">Reference proteome</keyword>
<evidence type="ECO:0000313" key="4">
    <source>
        <dbReference type="RefSeq" id="XP_034231037.1"/>
    </source>
</evidence>
<feature type="signal peptide" evidence="2">
    <location>
        <begin position="1"/>
        <end position="24"/>
    </location>
</feature>
<keyword evidence="2" id="KW-0732">Signal</keyword>
<keyword evidence="1" id="KW-1133">Transmembrane helix</keyword>
<protein>
    <submittedName>
        <fullName evidence="4">Uncharacterized protein LOC117639465</fullName>
    </submittedName>
</protein>
<dbReference type="GeneID" id="117639465"/>
<feature type="transmembrane region" description="Helical" evidence="1">
    <location>
        <begin position="141"/>
        <end position="165"/>
    </location>
</feature>
<dbReference type="RefSeq" id="XP_034231037.1">
    <property type="nucleotide sequence ID" value="XM_034375146.1"/>
</dbReference>
<organism evidence="4">
    <name type="scientific">Thrips palmi</name>
    <name type="common">Melon thrips</name>
    <dbReference type="NCBI Taxonomy" id="161013"/>
    <lineage>
        <taxon>Eukaryota</taxon>
        <taxon>Metazoa</taxon>
        <taxon>Ecdysozoa</taxon>
        <taxon>Arthropoda</taxon>
        <taxon>Hexapoda</taxon>
        <taxon>Insecta</taxon>
        <taxon>Pterygota</taxon>
        <taxon>Neoptera</taxon>
        <taxon>Paraneoptera</taxon>
        <taxon>Thysanoptera</taxon>
        <taxon>Terebrantia</taxon>
        <taxon>Thripoidea</taxon>
        <taxon>Thripidae</taxon>
        <taxon>Thrips</taxon>
    </lineage>
</organism>
<reference evidence="4" key="1">
    <citation type="submission" date="2025-08" db="UniProtKB">
        <authorList>
            <consortium name="RefSeq"/>
        </authorList>
    </citation>
    <scope>IDENTIFICATION</scope>
    <source>
        <tissue evidence="4">Total insect</tissue>
    </source>
</reference>
<evidence type="ECO:0000313" key="3">
    <source>
        <dbReference type="Proteomes" id="UP000515158"/>
    </source>
</evidence>
<dbReference type="InParanoid" id="A0A6P8YB75"/>
<accession>A0A6P8YB75</accession>
<dbReference type="AlphaFoldDB" id="A0A6P8YB75"/>
<feature type="transmembrane region" description="Helical" evidence="1">
    <location>
        <begin position="108"/>
        <end position="129"/>
    </location>
</feature>
<evidence type="ECO:0000256" key="2">
    <source>
        <dbReference type="SAM" id="SignalP"/>
    </source>
</evidence>
<proteinExistence type="predicted"/>
<keyword evidence="1" id="KW-0472">Membrane</keyword>
<dbReference type="Proteomes" id="UP000515158">
    <property type="component" value="Unplaced"/>
</dbReference>
<name>A0A6P8YB75_THRPL</name>
<feature type="transmembrane region" description="Helical" evidence="1">
    <location>
        <begin position="194"/>
        <end position="215"/>
    </location>
</feature>
<feature type="chain" id="PRO_5027628327" evidence="2">
    <location>
        <begin position="25"/>
        <end position="295"/>
    </location>
</feature>
<keyword evidence="1" id="KW-0812">Transmembrane</keyword>
<gene>
    <name evidence="4" type="primary">LOC117639465</name>
</gene>